<organism evidence="1 2">
    <name type="scientific">Sphingomonas morindae</name>
    <dbReference type="NCBI Taxonomy" id="1541170"/>
    <lineage>
        <taxon>Bacteria</taxon>
        <taxon>Pseudomonadati</taxon>
        <taxon>Pseudomonadota</taxon>
        <taxon>Alphaproteobacteria</taxon>
        <taxon>Sphingomonadales</taxon>
        <taxon>Sphingomonadaceae</taxon>
        <taxon>Sphingomonas</taxon>
    </lineage>
</organism>
<evidence type="ECO:0000313" key="1">
    <source>
        <dbReference type="EMBL" id="USI74639.1"/>
    </source>
</evidence>
<dbReference type="RefSeq" id="WP_252168439.1">
    <property type="nucleotide sequence ID" value="NZ_CP084930.1"/>
</dbReference>
<gene>
    <name evidence="1" type="ORF">LHA26_14755</name>
</gene>
<accession>A0ABY4XCS3</accession>
<proteinExistence type="predicted"/>
<evidence type="ECO:0000313" key="2">
    <source>
        <dbReference type="Proteomes" id="UP001056937"/>
    </source>
</evidence>
<name>A0ABY4XCS3_9SPHN</name>
<reference evidence="1" key="1">
    <citation type="journal article" date="2022" name="Toxins">
        <title>Genomic Analysis of Sphingopyxis sp. USTB-05 for Biodegrading Cyanobacterial Hepatotoxins.</title>
        <authorList>
            <person name="Liu C."/>
            <person name="Xu Q."/>
            <person name="Zhao Z."/>
            <person name="Zhang H."/>
            <person name="Liu X."/>
            <person name="Yin C."/>
            <person name="Liu Y."/>
            <person name="Yan H."/>
        </authorList>
    </citation>
    <scope>NUCLEOTIDE SEQUENCE</scope>
    <source>
        <strain evidence="1">NBD5</strain>
    </source>
</reference>
<keyword evidence="2" id="KW-1185">Reference proteome</keyword>
<protein>
    <submittedName>
        <fullName evidence="1">Uncharacterized protein</fullName>
    </submittedName>
</protein>
<sequence length="218" mass="24382">MRSGKTIKVSYALQSAASPAVRWKASDRPRASATDLAKHIVEGESLSAALDVIAAGGAVLKKIAVTCRKVRVPRLPAGWRLLNETPDPLARSTGFHVVFDEIAPFTFDLGFDALRFGQPYHGLQLKDGSDVSAPYPALRSRLIEKDLPTARTHAWWIWWTYADEIESGVRPGDPADVWRAFTDKRWADFLLIEAIDFEQRLTEVGALPRQSRPRFRKS</sequence>
<dbReference type="EMBL" id="CP084930">
    <property type="protein sequence ID" value="USI74639.1"/>
    <property type="molecule type" value="Genomic_DNA"/>
</dbReference>
<dbReference type="Proteomes" id="UP001056937">
    <property type="component" value="Chromosome 1"/>
</dbReference>